<dbReference type="SUPFAM" id="SSF52540">
    <property type="entry name" value="P-loop containing nucleoside triphosphate hydrolases"/>
    <property type="match status" value="1"/>
</dbReference>
<name>A0A6C1U509_9CORY</name>
<reference evidence="4 5" key="1">
    <citation type="submission" date="2018-12" db="EMBL/GenBank/DDBJ databases">
        <title>Corynebacterium sanguinis sp. nov., a clinically-associated and environmental corynebacterium.</title>
        <authorList>
            <person name="Gonzales-Siles L."/>
            <person name="Jaen-Luchoro D."/>
            <person name="Cardew S."/>
            <person name="Inganas E."/>
            <person name="Ohlen M."/>
            <person name="Jensie-Markopolous S."/>
            <person name="Pinyeiro-Iglesias B."/>
            <person name="Molin K."/>
            <person name="Skovbjerg S."/>
            <person name="Svensson-Stadler L."/>
            <person name="Funke G."/>
            <person name="Moore E.R.B."/>
        </authorList>
    </citation>
    <scope>NUCLEOTIDE SEQUENCE [LARGE SCALE GENOMIC DNA]</scope>
    <source>
        <strain evidence="4 5">58734</strain>
    </source>
</reference>
<dbReference type="GO" id="GO:0016887">
    <property type="term" value="F:ATP hydrolysis activity"/>
    <property type="evidence" value="ECO:0007669"/>
    <property type="project" value="InterPro"/>
</dbReference>
<gene>
    <name evidence="4" type="ORF">EKI59_00500</name>
</gene>
<evidence type="ECO:0000313" key="4">
    <source>
        <dbReference type="EMBL" id="TVS30302.1"/>
    </source>
</evidence>
<accession>A0A6C1U509</accession>
<protein>
    <submittedName>
        <fullName evidence="4">ATP-binding cassette domain-containing protein</fullName>
    </submittedName>
</protein>
<dbReference type="PANTHER" id="PTHR43158:SF10">
    <property type="entry name" value="ABC TRANSPORTER ATP-BINDING PROTEIN YTRB"/>
    <property type="match status" value="1"/>
</dbReference>
<keyword evidence="1" id="KW-0547">Nucleotide-binding</keyword>
<proteinExistence type="predicted"/>
<evidence type="ECO:0000259" key="3">
    <source>
        <dbReference type="Pfam" id="PF00005"/>
    </source>
</evidence>
<dbReference type="Pfam" id="PF00005">
    <property type="entry name" value="ABC_tran"/>
    <property type="match status" value="1"/>
</dbReference>
<dbReference type="Gene3D" id="3.40.50.300">
    <property type="entry name" value="P-loop containing nucleotide triphosphate hydrolases"/>
    <property type="match status" value="1"/>
</dbReference>
<organism evidence="4 5">
    <name type="scientific">Corynebacterium sanguinis</name>
    <dbReference type="NCBI Taxonomy" id="2594913"/>
    <lineage>
        <taxon>Bacteria</taxon>
        <taxon>Bacillati</taxon>
        <taxon>Actinomycetota</taxon>
        <taxon>Actinomycetes</taxon>
        <taxon>Mycobacteriales</taxon>
        <taxon>Corynebacteriaceae</taxon>
        <taxon>Corynebacterium</taxon>
    </lineage>
</organism>
<dbReference type="GO" id="GO:0005524">
    <property type="term" value="F:ATP binding"/>
    <property type="evidence" value="ECO:0007669"/>
    <property type="project" value="UniProtKB-KW"/>
</dbReference>
<keyword evidence="2 4" id="KW-0067">ATP-binding</keyword>
<sequence>MHHSPGISALIGPNAAGKTYYLRSLIGPDAAYVPAAADALFAGRTVADHIAWAREATPRAALTLTFDPSTRLSKLSVGQRRELTFALALAAEKPLLLLDEPFDGLDAATRARLRNNLIDFVAADNTRVVIMASHRSEDLAGLADRVIRVFDQVTSQPLLLDDARASFPVLTGRKADVDKLIAGRDVIAAQSLGPTLRAQLAEPCTGADGADGVELTYPNDAELIDLLATRKA</sequence>
<feature type="domain" description="ABC transporter" evidence="3">
    <location>
        <begin position="32"/>
        <end position="102"/>
    </location>
</feature>
<evidence type="ECO:0000313" key="5">
    <source>
        <dbReference type="Proteomes" id="UP000336646"/>
    </source>
</evidence>
<dbReference type="CDD" id="cd00267">
    <property type="entry name" value="ABC_ATPase"/>
    <property type="match status" value="1"/>
</dbReference>
<evidence type="ECO:0000256" key="1">
    <source>
        <dbReference type="ARBA" id="ARBA00022741"/>
    </source>
</evidence>
<dbReference type="OrthoDB" id="4426893at2"/>
<dbReference type="InterPro" id="IPR027417">
    <property type="entry name" value="P-loop_NTPase"/>
</dbReference>
<evidence type="ECO:0000256" key="2">
    <source>
        <dbReference type="ARBA" id="ARBA00022840"/>
    </source>
</evidence>
<dbReference type="PANTHER" id="PTHR43158">
    <property type="entry name" value="SKFA PEPTIDE EXPORT ATP-BINDING PROTEIN SKFE"/>
    <property type="match status" value="1"/>
</dbReference>
<comment type="caution">
    <text evidence="4">The sequence shown here is derived from an EMBL/GenBank/DDBJ whole genome shotgun (WGS) entry which is preliminary data.</text>
</comment>
<dbReference type="Proteomes" id="UP000336646">
    <property type="component" value="Unassembled WGS sequence"/>
</dbReference>
<dbReference type="AlphaFoldDB" id="A0A6C1U509"/>
<dbReference type="InterPro" id="IPR003439">
    <property type="entry name" value="ABC_transporter-like_ATP-bd"/>
</dbReference>
<dbReference type="EMBL" id="RXIR01000001">
    <property type="protein sequence ID" value="TVS30302.1"/>
    <property type="molecule type" value="Genomic_DNA"/>
</dbReference>